<evidence type="ECO:0000256" key="11">
    <source>
        <dbReference type="PROSITE-ProRule" id="PRU00035"/>
    </source>
</evidence>
<evidence type="ECO:0000313" key="16">
    <source>
        <dbReference type="EnsemblMetazoa" id="HelroP121284"/>
    </source>
</evidence>
<dbReference type="EMBL" id="KB095918">
    <property type="protein sequence ID" value="ESO09760.1"/>
    <property type="molecule type" value="Genomic_DNA"/>
</dbReference>
<keyword evidence="12" id="KW-1133">Transmembrane helix</keyword>
<evidence type="ECO:0000313" key="17">
    <source>
        <dbReference type="Proteomes" id="UP000015101"/>
    </source>
</evidence>
<sequence>DLYAAILPSFQKIYKQEPESLPFRMPVNPDLLGIPVSFDYFDKIKNPMDLSTIEMKLNNRQYTDPWQYINDVYLMFENAWCYNKRTHRVYKYCTKVIDEVMLSVNCLATLVIYDCYNLSVIIYTVITVSDNAYLVGMNAFSYSHMLIMYLYLLLLLKNRYAYCEKCFNDLPSPVIDIDEPTQPGLKVNKSEFTRERNDKLEGEAFVTCTVCDRKMHQICVSHFEPVTTKMFVCKNCQASTGMGTDFGIGDRKKTNKFTAKKLPNTKLGTYLENRVNQFLKKKDSASVEVSIRVLSSFDKFAEIKQGMKDRFSDCLVDPPQYPYRVKAIFAFAEIDSVDVCFFGMHVQEYGSECPDPNSRRVYIAYLDSVNFFQPRQYRTSVYHEILLGYLEYAKSLGFLTAHIWACPPSEGDDYIFHCHPPEQKIPKPKRLQEWYRKMLDKAVEERVIVEYKDIIQDAQDGQMQCLAGFPYFEGDYLPMTIEEVIK</sequence>
<dbReference type="GO" id="GO:0005667">
    <property type="term" value="C:transcription regulator complex"/>
    <property type="evidence" value="ECO:0000318"/>
    <property type="project" value="GO_Central"/>
</dbReference>
<dbReference type="InterPro" id="IPR001487">
    <property type="entry name" value="Bromodomain"/>
</dbReference>
<dbReference type="InterPro" id="IPR031162">
    <property type="entry name" value="CBP_P300_HAT"/>
</dbReference>
<dbReference type="EnsemblMetazoa" id="HelroT121284">
    <property type="protein sequence ID" value="HelroP121284"/>
    <property type="gene ID" value="HelroG121284"/>
</dbReference>
<dbReference type="AlphaFoldDB" id="T1EGR3"/>
<dbReference type="PROSITE" id="PS51727">
    <property type="entry name" value="CBP_P300_HAT"/>
    <property type="match status" value="1"/>
</dbReference>
<evidence type="ECO:0000256" key="4">
    <source>
        <dbReference type="ARBA" id="ARBA00022679"/>
    </source>
</evidence>
<proteinExistence type="predicted"/>
<evidence type="ECO:0000256" key="8">
    <source>
        <dbReference type="ARBA" id="ARBA00023163"/>
    </source>
</evidence>
<keyword evidence="6" id="KW-0805">Transcription regulation</keyword>
<reference evidence="17" key="1">
    <citation type="submission" date="2012-12" db="EMBL/GenBank/DDBJ databases">
        <authorList>
            <person name="Hellsten U."/>
            <person name="Grimwood J."/>
            <person name="Chapman J.A."/>
            <person name="Shapiro H."/>
            <person name="Aerts A."/>
            <person name="Otillar R.P."/>
            <person name="Terry A.Y."/>
            <person name="Boore J.L."/>
            <person name="Simakov O."/>
            <person name="Marletaz F."/>
            <person name="Cho S.-J."/>
            <person name="Edsinger-Gonzales E."/>
            <person name="Havlak P."/>
            <person name="Kuo D.-H."/>
            <person name="Larsson T."/>
            <person name="Lv J."/>
            <person name="Arendt D."/>
            <person name="Savage R."/>
            <person name="Osoegawa K."/>
            <person name="de Jong P."/>
            <person name="Lindberg D.R."/>
            <person name="Seaver E.C."/>
            <person name="Weisblat D.A."/>
            <person name="Putnam N.H."/>
            <person name="Grigoriev I.V."/>
            <person name="Rokhsar D.S."/>
        </authorList>
    </citation>
    <scope>NUCLEOTIDE SEQUENCE</scope>
</reference>
<feature type="transmembrane region" description="Helical" evidence="12">
    <location>
        <begin position="100"/>
        <end position="126"/>
    </location>
</feature>
<feature type="transmembrane region" description="Helical" evidence="12">
    <location>
        <begin position="132"/>
        <end position="156"/>
    </location>
</feature>
<reference evidence="16" key="3">
    <citation type="submission" date="2015-06" db="UniProtKB">
        <authorList>
            <consortium name="EnsemblMetazoa"/>
        </authorList>
    </citation>
    <scope>IDENTIFICATION</scope>
</reference>
<dbReference type="STRING" id="6412.T1EGR3"/>
<dbReference type="GO" id="GO:0004402">
    <property type="term" value="F:histone acetyltransferase activity"/>
    <property type="evidence" value="ECO:0000318"/>
    <property type="project" value="GO_Central"/>
</dbReference>
<accession>T1EGR3</accession>
<dbReference type="Proteomes" id="UP000015101">
    <property type="component" value="Unassembled WGS sequence"/>
</dbReference>
<dbReference type="InterPro" id="IPR011011">
    <property type="entry name" value="Znf_FYVE_PHD"/>
</dbReference>
<name>T1EGR3_HELRO</name>
<dbReference type="EMBL" id="AMQM01009058">
    <property type="status" value="NOT_ANNOTATED_CDS"/>
    <property type="molecule type" value="Genomic_DNA"/>
</dbReference>
<dbReference type="Gene3D" id="1.20.920.10">
    <property type="entry name" value="Bromodomain-like"/>
    <property type="match status" value="1"/>
</dbReference>
<dbReference type="Pfam" id="PF00439">
    <property type="entry name" value="Bromodomain"/>
    <property type="match status" value="1"/>
</dbReference>
<dbReference type="SMART" id="SM01250">
    <property type="entry name" value="KAT11"/>
    <property type="match status" value="1"/>
</dbReference>
<evidence type="ECO:0000256" key="5">
    <source>
        <dbReference type="ARBA" id="ARBA00022853"/>
    </source>
</evidence>
<dbReference type="PRINTS" id="PR00503">
    <property type="entry name" value="BROMODOMAIN"/>
</dbReference>
<evidence type="ECO:0000256" key="7">
    <source>
        <dbReference type="ARBA" id="ARBA00023117"/>
    </source>
</evidence>
<keyword evidence="12" id="KW-0812">Transmembrane</keyword>
<dbReference type="SMART" id="SM00297">
    <property type="entry name" value="BROMO"/>
    <property type="match status" value="1"/>
</dbReference>
<dbReference type="InterPro" id="IPR038547">
    <property type="entry name" value="RING_CBP-p300_sf"/>
</dbReference>
<dbReference type="InterPro" id="IPR013178">
    <property type="entry name" value="Histone_AcTrfase_Rtt109/CBP"/>
</dbReference>
<evidence type="ECO:0000256" key="10">
    <source>
        <dbReference type="ARBA" id="ARBA00048017"/>
    </source>
</evidence>
<keyword evidence="7 11" id="KW-0103">Bromodomain</keyword>
<feature type="domain" description="CBP/p300-type HAT" evidence="14">
    <location>
        <begin position="256"/>
        <end position="486"/>
    </location>
</feature>
<keyword evidence="5" id="KW-0156">Chromatin regulator</keyword>
<keyword evidence="9" id="KW-0539">Nucleus</keyword>
<dbReference type="RefSeq" id="XP_009012162.1">
    <property type="nucleotide sequence ID" value="XM_009013914.1"/>
</dbReference>
<dbReference type="EMBL" id="AMQM01009057">
    <property type="status" value="NOT_ANNOTATED_CDS"/>
    <property type="molecule type" value="Genomic_DNA"/>
</dbReference>
<dbReference type="GO" id="GO:0003713">
    <property type="term" value="F:transcription coactivator activity"/>
    <property type="evidence" value="ECO:0000318"/>
    <property type="project" value="GO_Central"/>
</dbReference>
<evidence type="ECO:0000256" key="1">
    <source>
        <dbReference type="ARBA" id="ARBA00002581"/>
    </source>
</evidence>
<evidence type="ECO:0000259" key="14">
    <source>
        <dbReference type="PROSITE" id="PS51727"/>
    </source>
</evidence>
<evidence type="ECO:0000256" key="9">
    <source>
        <dbReference type="ARBA" id="ARBA00023242"/>
    </source>
</evidence>
<evidence type="ECO:0000256" key="3">
    <source>
        <dbReference type="ARBA" id="ARBA00013184"/>
    </source>
</evidence>
<dbReference type="InParanoid" id="T1EGR3"/>
<evidence type="ECO:0000313" key="15">
    <source>
        <dbReference type="EMBL" id="ESO09760.1"/>
    </source>
</evidence>
<keyword evidence="12" id="KW-0472">Membrane</keyword>
<evidence type="ECO:0000256" key="2">
    <source>
        <dbReference type="ARBA" id="ARBA00004123"/>
    </source>
</evidence>
<dbReference type="GeneID" id="20195763"/>
<dbReference type="Gene3D" id="3.30.40.10">
    <property type="entry name" value="Zinc/RING finger domain, C3HC4 (zinc finger)"/>
    <property type="match status" value="1"/>
</dbReference>
<dbReference type="PANTHER" id="PTHR13808:SF1">
    <property type="entry name" value="HISTONE ACETYLTRANSFERASE"/>
    <property type="match status" value="1"/>
</dbReference>
<reference evidence="15 17" key="2">
    <citation type="journal article" date="2013" name="Nature">
        <title>Insights into bilaterian evolution from three spiralian genomes.</title>
        <authorList>
            <person name="Simakov O."/>
            <person name="Marletaz F."/>
            <person name="Cho S.J."/>
            <person name="Edsinger-Gonzales E."/>
            <person name="Havlak P."/>
            <person name="Hellsten U."/>
            <person name="Kuo D.H."/>
            <person name="Larsson T."/>
            <person name="Lv J."/>
            <person name="Arendt D."/>
            <person name="Savage R."/>
            <person name="Osoegawa K."/>
            <person name="de Jong P."/>
            <person name="Grimwood J."/>
            <person name="Chapman J.A."/>
            <person name="Shapiro H."/>
            <person name="Aerts A."/>
            <person name="Otillar R.P."/>
            <person name="Terry A.Y."/>
            <person name="Boore J.L."/>
            <person name="Grigoriev I.V."/>
            <person name="Lindberg D.R."/>
            <person name="Seaver E.C."/>
            <person name="Weisblat D.A."/>
            <person name="Putnam N.H."/>
            <person name="Rokhsar D.S."/>
        </authorList>
    </citation>
    <scope>NUCLEOTIDE SEQUENCE</scope>
</reference>
<evidence type="ECO:0000256" key="6">
    <source>
        <dbReference type="ARBA" id="ARBA00023015"/>
    </source>
</evidence>
<dbReference type="OrthoDB" id="10062061at2759"/>
<gene>
    <name evidence="16" type="primary">20195763</name>
    <name evidence="15" type="ORF">HELRODRAFT_121284</name>
</gene>
<protein>
    <recommendedName>
        <fullName evidence="3">histone acetyltransferase</fullName>
        <ecNumber evidence="3">2.3.1.48</ecNumber>
    </recommendedName>
</protein>
<dbReference type="PROSITE" id="PS50014">
    <property type="entry name" value="BROMODOMAIN_2"/>
    <property type="match status" value="1"/>
</dbReference>
<dbReference type="SUPFAM" id="SSF47370">
    <property type="entry name" value="Bromodomain"/>
    <property type="match status" value="1"/>
</dbReference>
<dbReference type="KEGG" id="hro:HELRODRAFT_121284"/>
<dbReference type="CDD" id="cd15557">
    <property type="entry name" value="PHD_CBP_p300"/>
    <property type="match status" value="1"/>
</dbReference>
<dbReference type="InterPro" id="IPR056484">
    <property type="entry name" value="PHD_P300"/>
</dbReference>
<dbReference type="Gene3D" id="2.10.110.40">
    <property type="match status" value="1"/>
</dbReference>
<evidence type="ECO:0000259" key="13">
    <source>
        <dbReference type="PROSITE" id="PS50014"/>
    </source>
</evidence>
<evidence type="ECO:0000256" key="12">
    <source>
        <dbReference type="SAM" id="Phobius"/>
    </source>
</evidence>
<dbReference type="GO" id="GO:0000123">
    <property type="term" value="C:histone acetyltransferase complex"/>
    <property type="evidence" value="ECO:0000318"/>
    <property type="project" value="GO_Central"/>
</dbReference>
<organism evidence="16 17">
    <name type="scientific">Helobdella robusta</name>
    <name type="common">Californian leech</name>
    <dbReference type="NCBI Taxonomy" id="6412"/>
    <lineage>
        <taxon>Eukaryota</taxon>
        <taxon>Metazoa</taxon>
        <taxon>Spiralia</taxon>
        <taxon>Lophotrochozoa</taxon>
        <taxon>Annelida</taxon>
        <taxon>Clitellata</taxon>
        <taxon>Hirudinea</taxon>
        <taxon>Rhynchobdellida</taxon>
        <taxon>Glossiphoniidae</taxon>
        <taxon>Helobdella</taxon>
    </lineage>
</organism>
<keyword evidence="4" id="KW-0808">Transferase</keyword>
<dbReference type="GO" id="GO:0031490">
    <property type="term" value="F:chromatin DNA binding"/>
    <property type="evidence" value="ECO:0000318"/>
    <property type="project" value="GO_Central"/>
</dbReference>
<dbReference type="EC" id="2.3.1.48" evidence="3"/>
<comment type="subcellular location">
    <subcellularLocation>
        <location evidence="2">Nucleus</location>
    </subcellularLocation>
</comment>
<keyword evidence="8" id="KW-0804">Transcription</keyword>
<dbReference type="eggNOG" id="KOG1778">
    <property type="taxonomic scope" value="Eukaryota"/>
</dbReference>
<dbReference type="SUPFAM" id="SSF57903">
    <property type="entry name" value="FYVE/PHD zinc finger"/>
    <property type="match status" value="1"/>
</dbReference>
<feature type="domain" description="Bromo" evidence="13">
    <location>
        <begin position="15"/>
        <end position="90"/>
    </location>
</feature>
<dbReference type="PANTHER" id="PTHR13808">
    <property type="entry name" value="CBP/P300-RELATED"/>
    <property type="match status" value="1"/>
</dbReference>
<keyword evidence="17" id="KW-1185">Reference proteome</keyword>
<dbReference type="Pfam" id="PF23570">
    <property type="entry name" value="PHD_P300"/>
    <property type="match status" value="1"/>
</dbReference>
<dbReference type="Pfam" id="PF08214">
    <property type="entry name" value="HAT_KAT11"/>
    <property type="match status" value="1"/>
</dbReference>
<comment type="catalytic activity">
    <reaction evidence="10">
        <text>L-lysyl-[protein] + acetyl-CoA = N(6)-acetyl-L-lysyl-[protein] + CoA + H(+)</text>
        <dbReference type="Rhea" id="RHEA:45948"/>
        <dbReference type="Rhea" id="RHEA-COMP:9752"/>
        <dbReference type="Rhea" id="RHEA-COMP:10731"/>
        <dbReference type="ChEBI" id="CHEBI:15378"/>
        <dbReference type="ChEBI" id="CHEBI:29969"/>
        <dbReference type="ChEBI" id="CHEBI:57287"/>
        <dbReference type="ChEBI" id="CHEBI:57288"/>
        <dbReference type="ChEBI" id="CHEBI:61930"/>
        <dbReference type="EC" id="2.3.1.48"/>
    </reaction>
</comment>
<dbReference type="InterPro" id="IPR013083">
    <property type="entry name" value="Znf_RING/FYVE/PHD"/>
</dbReference>
<dbReference type="InterPro" id="IPR036427">
    <property type="entry name" value="Bromodomain-like_sf"/>
</dbReference>
<comment type="function">
    <text evidence="1">Acetyltransferase enzyme. Acetylates histones, giving a specific tag for transcriptional activation.</text>
</comment>
<dbReference type="CTD" id="20195763"/>
<dbReference type="GO" id="GO:0005634">
    <property type="term" value="C:nucleus"/>
    <property type="evidence" value="ECO:0007669"/>
    <property type="project" value="UniProtKB-SubCell"/>
</dbReference>
<dbReference type="GO" id="GO:0045944">
    <property type="term" value="P:positive regulation of transcription by RNA polymerase II"/>
    <property type="evidence" value="ECO:0000318"/>
    <property type="project" value="GO_Central"/>
</dbReference>
<dbReference type="HOGENOM" id="CLU_562131_0_0_1"/>